<dbReference type="InterPro" id="IPR011992">
    <property type="entry name" value="EF-hand-dom_pair"/>
</dbReference>
<protein>
    <submittedName>
        <fullName evidence="6">Protein S100-A12</fullName>
    </submittedName>
</protein>
<dbReference type="CDD" id="cd05030">
    <property type="entry name" value="calgranulins"/>
    <property type="match status" value="1"/>
</dbReference>
<dbReference type="FunFam" id="1.10.238.10:FF:000044">
    <property type="entry name" value="Protein S100"/>
    <property type="match status" value="1"/>
</dbReference>
<dbReference type="PANTHER" id="PTHR11639:SF77">
    <property type="entry name" value="PROTEIN S100-A12"/>
    <property type="match status" value="1"/>
</dbReference>
<dbReference type="InterPro" id="IPR018247">
    <property type="entry name" value="EF_Hand_1_Ca_BS"/>
</dbReference>
<dbReference type="GO" id="GO:0070062">
    <property type="term" value="C:extracellular exosome"/>
    <property type="evidence" value="ECO:0007669"/>
    <property type="project" value="TreeGrafter"/>
</dbReference>
<dbReference type="Pfam" id="PF00036">
    <property type="entry name" value="EF-hand_1"/>
    <property type="match status" value="1"/>
</dbReference>
<organism evidence="6 7">
    <name type="scientific">Myotis davidii</name>
    <name type="common">David's myotis</name>
    <dbReference type="NCBI Taxonomy" id="225400"/>
    <lineage>
        <taxon>Eukaryota</taxon>
        <taxon>Metazoa</taxon>
        <taxon>Chordata</taxon>
        <taxon>Craniata</taxon>
        <taxon>Vertebrata</taxon>
        <taxon>Euteleostomi</taxon>
        <taxon>Mammalia</taxon>
        <taxon>Eutheria</taxon>
        <taxon>Laurasiatheria</taxon>
        <taxon>Chiroptera</taxon>
        <taxon>Yangochiroptera</taxon>
        <taxon>Vespertilionidae</taxon>
        <taxon>Myotis</taxon>
    </lineage>
</organism>
<dbReference type="GO" id="GO:0043542">
    <property type="term" value="P:endothelial cell migration"/>
    <property type="evidence" value="ECO:0007669"/>
    <property type="project" value="TreeGrafter"/>
</dbReference>
<dbReference type="AlphaFoldDB" id="L5MDH0"/>
<dbReference type="SUPFAM" id="SSF47473">
    <property type="entry name" value="EF-hand"/>
    <property type="match status" value="1"/>
</dbReference>
<dbReference type="GO" id="GO:0061844">
    <property type="term" value="P:antimicrobial humoral immune response mediated by antimicrobial peptide"/>
    <property type="evidence" value="ECO:0007669"/>
    <property type="project" value="TreeGrafter"/>
</dbReference>
<dbReference type="eggNOG" id="ENOG502SA01">
    <property type="taxonomic scope" value="Eukaryota"/>
</dbReference>
<evidence type="ECO:0000256" key="3">
    <source>
        <dbReference type="ARBA" id="ARBA00022737"/>
    </source>
</evidence>
<keyword evidence="2" id="KW-0479">Metal-binding</keyword>
<dbReference type="GO" id="GO:0005509">
    <property type="term" value="F:calcium ion binding"/>
    <property type="evidence" value="ECO:0007669"/>
    <property type="project" value="InterPro"/>
</dbReference>
<keyword evidence="4" id="KW-0106">Calcium</keyword>
<dbReference type="SMART" id="SM01394">
    <property type="entry name" value="S_100"/>
    <property type="match status" value="1"/>
</dbReference>
<dbReference type="PANTHER" id="PTHR11639">
    <property type="entry name" value="S100 CALCIUM-BINDING PROTEIN"/>
    <property type="match status" value="1"/>
</dbReference>
<dbReference type="GO" id="GO:0048306">
    <property type="term" value="F:calcium-dependent protein binding"/>
    <property type="evidence" value="ECO:0007669"/>
    <property type="project" value="TreeGrafter"/>
</dbReference>
<evidence type="ECO:0000256" key="1">
    <source>
        <dbReference type="ARBA" id="ARBA00007323"/>
    </source>
</evidence>
<keyword evidence="7" id="KW-1185">Reference proteome</keyword>
<evidence type="ECO:0000259" key="5">
    <source>
        <dbReference type="PROSITE" id="PS50222"/>
    </source>
</evidence>
<dbReference type="GO" id="GO:0005737">
    <property type="term" value="C:cytoplasm"/>
    <property type="evidence" value="ECO:0007669"/>
    <property type="project" value="TreeGrafter"/>
</dbReference>
<sequence>MIHIHDGWVNVRFEKMTKLEDHLEGVINVFHQYSVRVGDFDTLNKRELKQLITKELANTIKNTKDQATIDKIFQELDADRDGQVTFNEFVALVSKVLMTTHENIHKE</sequence>
<keyword evidence="3" id="KW-0677">Repeat</keyword>
<dbReference type="InterPro" id="IPR013787">
    <property type="entry name" value="S100_Ca-bd_sub"/>
</dbReference>
<name>L5MDH0_MYODS</name>
<dbReference type="InterPro" id="IPR002048">
    <property type="entry name" value="EF_hand_dom"/>
</dbReference>
<dbReference type="SMART" id="SM00054">
    <property type="entry name" value="EFh"/>
    <property type="match status" value="1"/>
</dbReference>
<feature type="domain" description="EF-hand" evidence="5">
    <location>
        <begin position="64"/>
        <end position="99"/>
    </location>
</feature>
<dbReference type="GO" id="GO:0043123">
    <property type="term" value="P:positive regulation of canonical NF-kappaB signal transduction"/>
    <property type="evidence" value="ECO:0007669"/>
    <property type="project" value="TreeGrafter"/>
</dbReference>
<evidence type="ECO:0000256" key="4">
    <source>
        <dbReference type="ARBA" id="ARBA00022837"/>
    </source>
</evidence>
<dbReference type="Pfam" id="PF01023">
    <property type="entry name" value="S_100"/>
    <property type="match status" value="1"/>
</dbReference>
<proteinExistence type="inferred from homology"/>
<comment type="similarity">
    <text evidence="1">Belongs to the S-100 family.</text>
</comment>
<reference evidence="7" key="1">
    <citation type="journal article" date="2013" name="Science">
        <title>Comparative analysis of bat genomes provides insight into the evolution of flight and immunity.</title>
        <authorList>
            <person name="Zhang G."/>
            <person name="Cowled C."/>
            <person name="Shi Z."/>
            <person name="Huang Z."/>
            <person name="Bishop-Lilly K.A."/>
            <person name="Fang X."/>
            <person name="Wynne J.W."/>
            <person name="Xiong Z."/>
            <person name="Baker M.L."/>
            <person name="Zhao W."/>
            <person name="Tachedjian M."/>
            <person name="Zhu Y."/>
            <person name="Zhou P."/>
            <person name="Jiang X."/>
            <person name="Ng J."/>
            <person name="Yang L."/>
            <person name="Wu L."/>
            <person name="Xiao J."/>
            <person name="Feng Y."/>
            <person name="Chen Y."/>
            <person name="Sun X."/>
            <person name="Zhang Y."/>
            <person name="Marsh G.A."/>
            <person name="Crameri G."/>
            <person name="Broder C.C."/>
            <person name="Frey K.G."/>
            <person name="Wang L.F."/>
            <person name="Wang J."/>
        </authorList>
    </citation>
    <scope>NUCLEOTIDE SEQUENCE [LARGE SCALE GENOMIC DNA]</scope>
</reference>
<dbReference type="PROSITE" id="PS00018">
    <property type="entry name" value="EF_HAND_1"/>
    <property type="match status" value="1"/>
</dbReference>
<evidence type="ECO:0000313" key="7">
    <source>
        <dbReference type="Proteomes" id="UP000010556"/>
    </source>
</evidence>
<evidence type="ECO:0000313" key="6">
    <source>
        <dbReference type="EMBL" id="ELK36305.1"/>
    </source>
</evidence>
<gene>
    <name evidence="6" type="ORF">MDA_GLEAN10002620</name>
</gene>
<dbReference type="EMBL" id="KB101603">
    <property type="protein sequence ID" value="ELK36305.1"/>
    <property type="molecule type" value="Genomic_DNA"/>
</dbReference>
<accession>L5MDH0</accession>
<dbReference type="GO" id="GO:0050786">
    <property type="term" value="F:RAGE receptor binding"/>
    <property type="evidence" value="ECO:0007669"/>
    <property type="project" value="TreeGrafter"/>
</dbReference>
<dbReference type="Gene3D" id="1.10.238.10">
    <property type="entry name" value="EF-hand"/>
    <property type="match status" value="1"/>
</dbReference>
<dbReference type="PROSITE" id="PS50222">
    <property type="entry name" value="EF_HAND_2"/>
    <property type="match status" value="1"/>
</dbReference>
<dbReference type="Proteomes" id="UP000010556">
    <property type="component" value="Unassembled WGS sequence"/>
</dbReference>
<evidence type="ECO:0000256" key="2">
    <source>
        <dbReference type="ARBA" id="ARBA00022723"/>
    </source>
</evidence>